<evidence type="ECO:0000256" key="5">
    <source>
        <dbReference type="ARBA" id="ARBA00022989"/>
    </source>
</evidence>
<evidence type="ECO:0000256" key="2">
    <source>
        <dbReference type="ARBA" id="ARBA00022692"/>
    </source>
</evidence>
<sequence length="592" mass="65923">MKKQGWIMPYIKENRRLFAAVILLGSVTVFSAAFLMFTSGFLISKAATRPENILMIYVPIVAVRTFGVARSVSRYIERLAGHHAILKILSEMRLRLYGIMDQSILKQPARSKTGDILGLLAEDIEHLQDVYLKTVFPGAAALLLYGVSVSALGFFSVPFAGLMGFYGLILTVLLPLVSLLAAKGRITRLKAGRSHLYGKLTDAVMGISDWMFSGRQKEFVKEYEEQEKKLLELERQEQRFKRNRDFAAQLVAGVMIVSMLVWAGGENADGDMARTMIAAFVLVLFPLTEALLPLSDSAGSIPGYRDSVKRLESLDTESIKLAGSKKSLPILEKTAVCFENVSFAYAQQEQVLQQLSFTLKPGRITALLGPSGSGKSTIMKLLEGVQLPSEGRVTINGADSFLFGEEIPKYLAVLNQQPHLFDTSVLNNIRLGRPDAADEEVMEAAKMVQLHDYIDTLPNGFSTSMHETGMRFSGGERQRIALARILLQDTPIIVLDEPTVGLDPRTERDLLDTIFKVLKGKTVLWITHHVTGAEAADQILFLDEGRIVMEGTHRELLDKEVRYRRLFELDRPFLKERNGRRALGWGQEKSAV</sequence>
<dbReference type="RefSeq" id="WP_211561817.1">
    <property type="nucleotide sequence ID" value="NZ_JAGVRK010000001.1"/>
</dbReference>
<accession>A0ABS5LJT6</accession>
<name>A0ABS5LJT6_9BACI</name>
<dbReference type="SUPFAM" id="SSF52540">
    <property type="entry name" value="P-loop containing nucleoside triphosphate hydrolases"/>
    <property type="match status" value="1"/>
</dbReference>
<protein>
    <submittedName>
        <fullName evidence="11">Thiol reductant ABC exporter subunit CydC</fullName>
    </submittedName>
</protein>
<dbReference type="Proteomes" id="UP000682403">
    <property type="component" value="Unassembled WGS sequence"/>
</dbReference>
<comment type="caution">
    <text evidence="11">The sequence shown here is derived from an EMBL/GenBank/DDBJ whole genome shotgun (WGS) entry which is preliminary data.</text>
</comment>
<dbReference type="PROSITE" id="PS50929">
    <property type="entry name" value="ABC_TM1F"/>
    <property type="match status" value="1"/>
</dbReference>
<evidence type="ECO:0000313" key="12">
    <source>
        <dbReference type="Proteomes" id="UP000682403"/>
    </source>
</evidence>
<feature type="transmembrane region" description="Helical" evidence="8">
    <location>
        <begin position="54"/>
        <end position="72"/>
    </location>
</feature>
<keyword evidence="2 8" id="KW-0812">Transmembrane</keyword>
<dbReference type="InterPro" id="IPR011527">
    <property type="entry name" value="ABC1_TM_dom"/>
</dbReference>
<dbReference type="NCBIfam" id="TIGR02868">
    <property type="entry name" value="CydC"/>
    <property type="match status" value="1"/>
</dbReference>
<evidence type="ECO:0000313" key="11">
    <source>
        <dbReference type="EMBL" id="MBS2971000.1"/>
    </source>
</evidence>
<dbReference type="PROSITE" id="PS50893">
    <property type="entry name" value="ABC_TRANSPORTER_2"/>
    <property type="match status" value="1"/>
</dbReference>
<evidence type="ECO:0000259" key="9">
    <source>
        <dbReference type="PROSITE" id="PS50893"/>
    </source>
</evidence>
<feature type="domain" description="ABC transmembrane type-1" evidence="10">
    <location>
        <begin position="19"/>
        <end position="303"/>
    </location>
</feature>
<dbReference type="PANTHER" id="PTHR24221">
    <property type="entry name" value="ATP-BINDING CASSETTE SUB-FAMILY B"/>
    <property type="match status" value="1"/>
</dbReference>
<dbReference type="PANTHER" id="PTHR24221:SF653">
    <property type="entry name" value="TRANSPORT ATP-BINDING PROTEIN CYDC"/>
    <property type="match status" value="1"/>
</dbReference>
<proteinExistence type="predicted"/>
<dbReference type="Pfam" id="PF00664">
    <property type="entry name" value="ABC_membrane"/>
    <property type="match status" value="1"/>
</dbReference>
<dbReference type="PROSITE" id="PS00211">
    <property type="entry name" value="ABC_TRANSPORTER_1"/>
    <property type="match status" value="1"/>
</dbReference>
<evidence type="ECO:0000256" key="1">
    <source>
        <dbReference type="ARBA" id="ARBA00004651"/>
    </source>
</evidence>
<dbReference type="SUPFAM" id="SSF90123">
    <property type="entry name" value="ABC transporter transmembrane region"/>
    <property type="match status" value="1"/>
</dbReference>
<keyword evidence="3" id="KW-0547">Nucleotide-binding</keyword>
<gene>
    <name evidence="11" type="primary">cydC</name>
    <name evidence="11" type="ORF">J9317_19845</name>
</gene>
<dbReference type="InterPro" id="IPR014223">
    <property type="entry name" value="ABC_CydC/D"/>
</dbReference>
<evidence type="ECO:0000259" key="10">
    <source>
        <dbReference type="PROSITE" id="PS50929"/>
    </source>
</evidence>
<feature type="transmembrane region" description="Helical" evidence="8">
    <location>
        <begin position="246"/>
        <end position="264"/>
    </location>
</feature>
<dbReference type="InterPro" id="IPR039421">
    <property type="entry name" value="Type_1_exporter"/>
</dbReference>
<keyword evidence="7" id="KW-0175">Coiled coil</keyword>
<comment type="subcellular location">
    <subcellularLocation>
        <location evidence="1">Cell membrane</location>
        <topology evidence="1">Multi-pass membrane protein</topology>
    </subcellularLocation>
</comment>
<feature type="transmembrane region" description="Helical" evidence="8">
    <location>
        <begin position="135"/>
        <end position="157"/>
    </location>
</feature>
<dbReference type="EMBL" id="JAGVRK010000001">
    <property type="protein sequence ID" value="MBS2971000.1"/>
    <property type="molecule type" value="Genomic_DNA"/>
</dbReference>
<feature type="coiled-coil region" evidence="7">
    <location>
        <begin position="216"/>
        <end position="243"/>
    </location>
</feature>
<dbReference type="Gene3D" id="1.20.1560.10">
    <property type="entry name" value="ABC transporter type 1, transmembrane domain"/>
    <property type="match status" value="1"/>
</dbReference>
<keyword evidence="6 8" id="KW-0472">Membrane</keyword>
<keyword evidence="5 8" id="KW-1133">Transmembrane helix</keyword>
<keyword evidence="4" id="KW-0067">ATP-binding</keyword>
<evidence type="ECO:0000256" key="6">
    <source>
        <dbReference type="ARBA" id="ARBA00023136"/>
    </source>
</evidence>
<dbReference type="Gene3D" id="3.40.50.300">
    <property type="entry name" value="P-loop containing nucleotide triphosphate hydrolases"/>
    <property type="match status" value="1"/>
</dbReference>
<feature type="domain" description="ABC transporter" evidence="9">
    <location>
        <begin position="336"/>
        <end position="569"/>
    </location>
</feature>
<evidence type="ECO:0000256" key="8">
    <source>
        <dbReference type="SAM" id="Phobius"/>
    </source>
</evidence>
<dbReference type="SMART" id="SM00382">
    <property type="entry name" value="AAA"/>
    <property type="match status" value="1"/>
</dbReference>
<dbReference type="InterPro" id="IPR003593">
    <property type="entry name" value="AAA+_ATPase"/>
</dbReference>
<dbReference type="Pfam" id="PF00005">
    <property type="entry name" value="ABC_tran"/>
    <property type="match status" value="1"/>
</dbReference>
<feature type="transmembrane region" description="Helical" evidence="8">
    <location>
        <begin position="163"/>
        <end position="182"/>
    </location>
</feature>
<dbReference type="InterPro" id="IPR036640">
    <property type="entry name" value="ABC1_TM_sf"/>
</dbReference>
<dbReference type="InterPro" id="IPR003439">
    <property type="entry name" value="ABC_transporter-like_ATP-bd"/>
</dbReference>
<evidence type="ECO:0000256" key="4">
    <source>
        <dbReference type="ARBA" id="ARBA00022840"/>
    </source>
</evidence>
<organism evidence="11 12">
    <name type="scientific">Metabacillus flavus</name>
    <dbReference type="NCBI Taxonomy" id="2823519"/>
    <lineage>
        <taxon>Bacteria</taxon>
        <taxon>Bacillati</taxon>
        <taxon>Bacillota</taxon>
        <taxon>Bacilli</taxon>
        <taxon>Bacillales</taxon>
        <taxon>Bacillaceae</taxon>
        <taxon>Metabacillus</taxon>
    </lineage>
</organism>
<evidence type="ECO:0000256" key="3">
    <source>
        <dbReference type="ARBA" id="ARBA00022741"/>
    </source>
</evidence>
<keyword evidence="12" id="KW-1185">Reference proteome</keyword>
<dbReference type="InterPro" id="IPR017871">
    <property type="entry name" value="ABC_transporter-like_CS"/>
</dbReference>
<reference evidence="11 12" key="1">
    <citation type="submission" date="2021-04" db="EMBL/GenBank/DDBJ databases">
        <title>Metabacillus sp. strain KIGAM252 whole genome sequence.</title>
        <authorList>
            <person name="Seo M.-J."/>
            <person name="Cho E.-S."/>
            <person name="Hwang C.Y."/>
            <person name="Yoon D.J."/>
        </authorList>
    </citation>
    <scope>NUCLEOTIDE SEQUENCE [LARGE SCALE GENOMIC DNA]</scope>
    <source>
        <strain evidence="11 12">KIGAM252</strain>
    </source>
</reference>
<evidence type="ECO:0000256" key="7">
    <source>
        <dbReference type="SAM" id="Coils"/>
    </source>
</evidence>
<feature type="transmembrane region" description="Helical" evidence="8">
    <location>
        <begin position="21"/>
        <end position="42"/>
    </location>
</feature>
<dbReference type="InterPro" id="IPR027417">
    <property type="entry name" value="P-loop_NTPase"/>
</dbReference>